<protein>
    <recommendedName>
        <fullName evidence="2">DUF6602 domain-containing protein</fullName>
    </recommendedName>
</protein>
<dbReference type="Proteomes" id="UP000727993">
    <property type="component" value="Unassembled WGS sequence"/>
</dbReference>
<name>A0A936N996_9ACTN</name>
<dbReference type="CDD" id="cd21173">
    <property type="entry name" value="NucC-like"/>
    <property type="match status" value="1"/>
</dbReference>
<feature type="domain" description="DUF6602" evidence="2">
    <location>
        <begin position="56"/>
        <end position="158"/>
    </location>
</feature>
<reference evidence="3 4" key="1">
    <citation type="submission" date="2020-10" db="EMBL/GenBank/DDBJ databases">
        <title>Connecting structure to function with the recovery of over 1000 high-quality activated sludge metagenome-assembled genomes encoding full-length rRNA genes using long-read sequencing.</title>
        <authorList>
            <person name="Singleton C.M."/>
            <person name="Petriglieri F."/>
            <person name="Kristensen J.M."/>
            <person name="Kirkegaard R.H."/>
            <person name="Michaelsen T.Y."/>
            <person name="Andersen M.H."/>
            <person name="Karst S.M."/>
            <person name="Dueholm M.S."/>
            <person name="Nielsen P.H."/>
            <person name="Albertsen M."/>
        </authorList>
    </citation>
    <scope>NUCLEOTIDE SEQUENCE [LARGE SCALE GENOMIC DNA]</scope>
    <source>
        <strain evidence="3">Lyne_18-Q3-R50-59_MAXAC.006</strain>
    </source>
</reference>
<dbReference type="AlphaFoldDB" id="A0A936N996"/>
<dbReference type="InterPro" id="IPR046537">
    <property type="entry name" value="DUF6602"/>
</dbReference>
<sequence>MTLEFDATPVATPKGGVPLATAPEPGEPVSEEEHRRRVSAGFVLFASQLAGALQAARNAFGHDLARGEYLEGILKSALRDILPTGYNLFSGQIISTTSISRQQDLVVVDSKNVSSLLRSEDLGIVPIESVSGTIEVKTSLTKKTVEEAVRNVESVKALVKDRPPTATGTPAMPFGGVVGYASRPQFLSIAQSYVNACRHIPNRDHRPDALFVLGGGTVMPGRRVGDDNASSIALCYWNDFEAESQLVFAEEDEDDADDNTRPTAIFIHRLTQHLTAYTPPPIDITKYGKVGRGDWNFRLFEPLPTSKEH</sequence>
<accession>A0A936N996</accession>
<dbReference type="EMBL" id="JADJZA010000001">
    <property type="protein sequence ID" value="MBK9295750.1"/>
    <property type="molecule type" value="Genomic_DNA"/>
</dbReference>
<evidence type="ECO:0000313" key="3">
    <source>
        <dbReference type="EMBL" id="MBK9295750.1"/>
    </source>
</evidence>
<comment type="caution">
    <text evidence="3">The sequence shown here is derived from an EMBL/GenBank/DDBJ whole genome shotgun (WGS) entry which is preliminary data.</text>
</comment>
<evidence type="ECO:0000259" key="2">
    <source>
        <dbReference type="Pfam" id="PF20247"/>
    </source>
</evidence>
<evidence type="ECO:0000313" key="4">
    <source>
        <dbReference type="Proteomes" id="UP000727993"/>
    </source>
</evidence>
<organism evidence="3 4">
    <name type="scientific">Candidatus Neomicrothrix subdominans</name>
    <dbReference type="NCBI Taxonomy" id="2954438"/>
    <lineage>
        <taxon>Bacteria</taxon>
        <taxon>Bacillati</taxon>
        <taxon>Actinomycetota</taxon>
        <taxon>Acidimicrobiia</taxon>
        <taxon>Acidimicrobiales</taxon>
        <taxon>Microthrixaceae</taxon>
        <taxon>Candidatus Neomicrothrix</taxon>
    </lineage>
</organism>
<dbReference type="Pfam" id="PF20247">
    <property type="entry name" value="DUF6602"/>
    <property type="match status" value="1"/>
</dbReference>
<feature type="region of interest" description="Disordered" evidence="1">
    <location>
        <begin position="1"/>
        <end position="31"/>
    </location>
</feature>
<evidence type="ECO:0000256" key="1">
    <source>
        <dbReference type="SAM" id="MobiDB-lite"/>
    </source>
</evidence>
<proteinExistence type="predicted"/>
<gene>
    <name evidence="3" type="ORF">IPN02_02500</name>
</gene>